<evidence type="ECO:0000256" key="1">
    <source>
        <dbReference type="SAM" id="MobiDB-lite"/>
    </source>
</evidence>
<dbReference type="InterPro" id="IPR000182">
    <property type="entry name" value="GNAT_dom"/>
</dbReference>
<dbReference type="PANTHER" id="PTHR38700:SF1">
    <property type="entry name" value="PH DOMAIN-CONTAINING PROTEIN"/>
    <property type="match status" value="1"/>
</dbReference>
<dbReference type="InterPro" id="IPR011993">
    <property type="entry name" value="PH-like_dom_sf"/>
</dbReference>
<evidence type="ECO:0000313" key="4">
    <source>
        <dbReference type="Proteomes" id="UP000306584"/>
    </source>
</evidence>
<feature type="compositionally biased region" description="Low complexity" evidence="1">
    <location>
        <begin position="665"/>
        <end position="683"/>
    </location>
</feature>
<gene>
    <name evidence="3" type="ORF">D6D01_02770</name>
</gene>
<feature type="compositionally biased region" description="Basic and acidic residues" evidence="1">
    <location>
        <begin position="318"/>
        <end position="328"/>
    </location>
</feature>
<feature type="region of interest" description="Disordered" evidence="1">
    <location>
        <begin position="658"/>
        <end position="690"/>
    </location>
</feature>
<feature type="region of interest" description="Disordered" evidence="1">
    <location>
        <begin position="803"/>
        <end position="897"/>
    </location>
</feature>
<evidence type="ECO:0000313" key="3">
    <source>
        <dbReference type="EMBL" id="THY31821.1"/>
    </source>
</evidence>
<feature type="region of interest" description="Disordered" evidence="1">
    <location>
        <begin position="378"/>
        <end position="411"/>
    </location>
</feature>
<feature type="domain" description="N-acetyltransferase" evidence="2">
    <location>
        <begin position="68"/>
        <end position="217"/>
    </location>
</feature>
<comment type="caution">
    <text evidence="3">The sequence shown here is derived from an EMBL/GenBank/DDBJ whole genome shotgun (WGS) entry which is preliminary data.</text>
</comment>
<sequence length="1029" mass="113028">MSWKVSDATLADVPAITSIYSHDEPTPFIKLCLGSLNVLALNFNQAARIADSLQDSDEAWLVARDERNRIASFAEWQMPREEADTEEQMAEELAEAQEAYEDSIAPGMNSTLVVEFRHRVTKLRNDVLRGQRHYLLMNIGTAKASQQRGAATALVKQTFDAADREQVAIYLDTDSDGAAKRLFDRLGFEEVGKFEIDLSKHGGQGWHSHVGMIRWPLSGCDTKPARYRSQRKAPATSTPQTTADSGLGRSRSRYHHNRQNAAQSQEQPLAEATNEQTIYPSRSRSTRRRFETETGGTAGSADDDDDRQYGSMRSSHHKSLEQSDSPHEVDPMAYAMAQAPTRIRAKAEAYIPDQEAGDVSAEETAGCFGGLFGRKKKKKKNKAKKAAKTPLAPRPATNKSGEPPTVKPGGGGIVPMTDAPLSAANVQGRRVTIECRGKSINLPVTPTTSASDLIASAANIMSENIDLRKSVLLENFHSVGITRPLRRYEHVKDVMNSWDEDRANSLMIVPENAIEADPMNLSAANAPRQKPRESAFLLMHSSKPGSWDKRLITIHQDGQVTMARPDKETDTTNICHLTDFDIYNPTASQLNKKIKPPKKICYAIKSQTKSSMFILKESIYVHFFCTSERTLATSFYDAVQSWRSWYLVNVLEEGKTTKTPELGRSASKATKQSKQSSHAQQPSTGSMDAHYQLGTFKPAMDLENFERPSSSRGQDTTAGASLGLSSFSNNAPARKPSVRERTSHPVSLPKQQQLADDEPLVNIASNRRPSLDNDAAEREAFTSEGLLGRSYSTRQKMAAEKEAAAKNPWVTGPSLLSGDQAEGLNRQTSVKRTGSTRRTNGTELRHRPSTRERLMAADDGLKRSGSTRAKEPSKPLVDLTPTYQPPPQHFKKGKGFHPDQVGPGGLIDNATTPDQPYYIPPAQDWRGGRNHSPAAANAGVSRQRSLAHRPGPETTDEAFTGSGLLNNSRGGYTGKASVGRGVMSGNRNSREPMLDVSEEGRYVPGSLLNQVARAEREEGRGGPIIDRSK</sequence>
<feature type="compositionally biased region" description="Basic and acidic residues" evidence="1">
    <location>
        <begin position="988"/>
        <end position="1001"/>
    </location>
</feature>
<dbReference type="Gene3D" id="3.40.630.30">
    <property type="match status" value="1"/>
</dbReference>
<feature type="compositionally biased region" description="Basic residues" evidence="1">
    <location>
        <begin position="378"/>
        <end position="387"/>
    </location>
</feature>
<feature type="compositionally biased region" description="Polar residues" evidence="1">
    <location>
        <begin position="707"/>
        <end position="731"/>
    </location>
</feature>
<reference evidence="3 4" key="1">
    <citation type="submission" date="2018-10" db="EMBL/GenBank/DDBJ databases">
        <title>Fifty Aureobasidium pullulans genomes reveal a recombining polyextremotolerant generalist.</title>
        <authorList>
            <person name="Gostincar C."/>
            <person name="Turk M."/>
            <person name="Zajc J."/>
            <person name="Gunde-Cimerman N."/>
        </authorList>
    </citation>
    <scope>NUCLEOTIDE SEQUENCE [LARGE SCALE GENOMIC DNA]</scope>
    <source>
        <strain evidence="3 4">EXF-6604</strain>
    </source>
</reference>
<name>A0A4S9LPV6_AURPU</name>
<dbReference type="AlphaFoldDB" id="A0A4S9LPV6"/>
<feature type="region of interest" description="Disordered" evidence="1">
    <location>
        <begin position="705"/>
        <end position="759"/>
    </location>
</feature>
<dbReference type="SUPFAM" id="SSF55729">
    <property type="entry name" value="Acyl-CoA N-acyltransferases (Nat)"/>
    <property type="match status" value="1"/>
</dbReference>
<feature type="compositionally biased region" description="Basic and acidic residues" evidence="1">
    <location>
        <begin position="843"/>
        <end position="873"/>
    </location>
</feature>
<feature type="compositionally biased region" description="Polar residues" evidence="1">
    <location>
        <begin position="825"/>
        <end position="842"/>
    </location>
</feature>
<evidence type="ECO:0000259" key="2">
    <source>
        <dbReference type="PROSITE" id="PS51186"/>
    </source>
</evidence>
<proteinExistence type="predicted"/>
<accession>A0A4S9LPV6</accession>
<dbReference type="PROSITE" id="PS51186">
    <property type="entry name" value="GNAT"/>
    <property type="match status" value="1"/>
</dbReference>
<dbReference type="Gene3D" id="2.30.29.30">
    <property type="entry name" value="Pleckstrin-homology domain (PH domain)/Phosphotyrosine-binding domain (PTB)"/>
    <property type="match status" value="1"/>
</dbReference>
<dbReference type="EMBL" id="QZBD01000068">
    <property type="protein sequence ID" value="THY31821.1"/>
    <property type="molecule type" value="Genomic_DNA"/>
</dbReference>
<organism evidence="3 4">
    <name type="scientific">Aureobasidium pullulans</name>
    <name type="common">Black yeast</name>
    <name type="synonym">Pullularia pullulans</name>
    <dbReference type="NCBI Taxonomy" id="5580"/>
    <lineage>
        <taxon>Eukaryota</taxon>
        <taxon>Fungi</taxon>
        <taxon>Dikarya</taxon>
        <taxon>Ascomycota</taxon>
        <taxon>Pezizomycotina</taxon>
        <taxon>Dothideomycetes</taxon>
        <taxon>Dothideomycetidae</taxon>
        <taxon>Dothideales</taxon>
        <taxon>Saccotheciaceae</taxon>
        <taxon>Aureobasidium</taxon>
    </lineage>
</organism>
<dbReference type="GO" id="GO:0016747">
    <property type="term" value="F:acyltransferase activity, transferring groups other than amino-acyl groups"/>
    <property type="evidence" value="ECO:0007669"/>
    <property type="project" value="InterPro"/>
</dbReference>
<protein>
    <recommendedName>
        <fullName evidence="2">N-acetyltransferase domain-containing protein</fullName>
    </recommendedName>
</protein>
<dbReference type="InterPro" id="IPR029071">
    <property type="entry name" value="Ubiquitin-like_domsf"/>
</dbReference>
<dbReference type="InterPro" id="IPR016181">
    <property type="entry name" value="Acyl_CoA_acyltransferase"/>
</dbReference>
<feature type="compositionally biased region" description="Polar residues" evidence="1">
    <location>
        <begin position="235"/>
        <end position="244"/>
    </location>
</feature>
<dbReference type="Proteomes" id="UP000306584">
    <property type="component" value="Unassembled WGS sequence"/>
</dbReference>
<dbReference type="SUPFAM" id="SSF54236">
    <property type="entry name" value="Ubiquitin-like"/>
    <property type="match status" value="1"/>
</dbReference>
<feature type="region of interest" description="Disordered" evidence="1">
    <location>
        <begin position="924"/>
        <end position="1001"/>
    </location>
</feature>
<dbReference type="PANTHER" id="PTHR38700">
    <property type="entry name" value="YALI0E22418P"/>
    <property type="match status" value="1"/>
</dbReference>
<feature type="compositionally biased region" description="Polar residues" evidence="1">
    <location>
        <begin position="259"/>
        <end position="280"/>
    </location>
</feature>
<feature type="region of interest" description="Disordered" evidence="1">
    <location>
        <begin position="223"/>
        <end position="328"/>
    </location>
</feature>